<dbReference type="Proteomes" id="UP001487740">
    <property type="component" value="Unassembled WGS sequence"/>
</dbReference>
<evidence type="ECO:0000256" key="5">
    <source>
        <dbReference type="ARBA" id="ARBA00022989"/>
    </source>
</evidence>
<sequence>MFTAKKFLISLVIFTVLLYININLTKVTKTKIIEYYNDIMKERQSSECFDSFIKIKPTLRQNRKSFNKTQDELLSVDMKLTTVAPKAPDEIVTLRKDVEVVFPSLNNCSMQDYKRQVKSKHFKSRAFLYPCKKWQEPNPGALWPMVVPPTNGSVLRTLPVRHQDPEVERLLQQQAAVQADRVRLLTDTCLRHPELATRRHFKIVWDTSRTPPLVYCPIYKVASTTWSVYFLRLAHVKQGEKSKMKKMGDVHTLMNDKYPPPKTNEEKNALFPKSLRFITVRHPFTRLLSAYRDKIENVSPRPFQPYFLDLQQAIIKNYRASQSNNTKRTPTFPEFVQYVIDITENFTTEKDWVEHVVCWTPYWVQCAICSSDFQVVIKLETMDTDVQFLAEVAQLREIQNVQEWLNQNNSHGSSSTVIPDYFGQLTKKQIQLLYQRYKLDFDLFGYSIKEYLSYGRI</sequence>
<dbReference type="InterPro" id="IPR018011">
    <property type="entry name" value="Carb_sulfotrans_8-10"/>
</dbReference>
<comment type="caution">
    <text evidence="10">The sequence shown here is derived from an EMBL/GenBank/DDBJ whole genome shotgun (WGS) entry which is preliminary data.</text>
</comment>
<comment type="subcellular location">
    <subcellularLocation>
        <location evidence="1 9">Golgi apparatus membrane</location>
        <topology evidence="1 9">Single-pass type II membrane protein</topology>
    </subcellularLocation>
</comment>
<dbReference type="PANTHER" id="PTHR12137:SF63">
    <property type="entry name" value="CARBOHYDRATE SULFOTRANSFERASE"/>
    <property type="match status" value="1"/>
</dbReference>
<dbReference type="SUPFAM" id="SSF52540">
    <property type="entry name" value="P-loop containing nucleoside triphosphate hydrolases"/>
    <property type="match status" value="1"/>
</dbReference>
<proteinExistence type="inferred from homology"/>
<evidence type="ECO:0000313" key="10">
    <source>
        <dbReference type="EMBL" id="KAK8399801.1"/>
    </source>
</evidence>
<keyword evidence="3 9" id="KW-0808">Transferase</keyword>
<dbReference type="AlphaFoldDB" id="A0AAW0ULF6"/>
<dbReference type="GO" id="GO:0000139">
    <property type="term" value="C:Golgi membrane"/>
    <property type="evidence" value="ECO:0007669"/>
    <property type="project" value="UniProtKB-SubCell"/>
</dbReference>
<evidence type="ECO:0000256" key="7">
    <source>
        <dbReference type="ARBA" id="ARBA00023136"/>
    </source>
</evidence>
<keyword evidence="9" id="KW-0735">Signal-anchor</keyword>
<dbReference type="InterPro" id="IPR027417">
    <property type="entry name" value="P-loop_NTPase"/>
</dbReference>
<keyword evidence="5" id="KW-1133">Transmembrane helix</keyword>
<keyword evidence="6 9" id="KW-0333">Golgi apparatus</keyword>
<dbReference type="EC" id="2.8.2.-" evidence="9"/>
<reference evidence="10 11" key="1">
    <citation type="submission" date="2023-03" db="EMBL/GenBank/DDBJ databases">
        <title>High-quality genome of Scylla paramamosain provides insights in environmental adaptation.</title>
        <authorList>
            <person name="Zhang L."/>
        </authorList>
    </citation>
    <scope>NUCLEOTIDE SEQUENCE [LARGE SCALE GENOMIC DNA]</scope>
    <source>
        <strain evidence="10">LZ_2023a</strain>
        <tissue evidence="10">Muscle</tissue>
    </source>
</reference>
<keyword evidence="4" id="KW-0812">Transmembrane</keyword>
<dbReference type="GO" id="GO:0008146">
    <property type="term" value="F:sulfotransferase activity"/>
    <property type="evidence" value="ECO:0007669"/>
    <property type="project" value="InterPro"/>
</dbReference>
<accession>A0AAW0ULF6</accession>
<protein>
    <recommendedName>
        <fullName evidence="9">Carbohydrate sulfotransferase</fullName>
        <ecNumber evidence="9">2.8.2.-</ecNumber>
    </recommendedName>
</protein>
<dbReference type="EMBL" id="JARAKH010000011">
    <property type="protein sequence ID" value="KAK8399801.1"/>
    <property type="molecule type" value="Genomic_DNA"/>
</dbReference>
<evidence type="ECO:0000256" key="9">
    <source>
        <dbReference type="RuleBase" id="RU364020"/>
    </source>
</evidence>
<name>A0AAW0ULF6_SCYPA</name>
<keyword evidence="9" id="KW-0119">Carbohydrate metabolism</keyword>
<dbReference type="PANTHER" id="PTHR12137">
    <property type="entry name" value="CARBOHYDRATE SULFOTRANSFERASE"/>
    <property type="match status" value="1"/>
</dbReference>
<keyword evidence="11" id="KW-1185">Reference proteome</keyword>
<evidence type="ECO:0000313" key="11">
    <source>
        <dbReference type="Proteomes" id="UP001487740"/>
    </source>
</evidence>
<dbReference type="GO" id="GO:0016051">
    <property type="term" value="P:carbohydrate biosynthetic process"/>
    <property type="evidence" value="ECO:0007669"/>
    <property type="project" value="InterPro"/>
</dbReference>
<dbReference type="Pfam" id="PF03567">
    <property type="entry name" value="Sulfotransfer_2"/>
    <property type="match status" value="1"/>
</dbReference>
<evidence type="ECO:0000256" key="3">
    <source>
        <dbReference type="ARBA" id="ARBA00022679"/>
    </source>
</evidence>
<evidence type="ECO:0000256" key="6">
    <source>
        <dbReference type="ARBA" id="ARBA00023034"/>
    </source>
</evidence>
<keyword evidence="8 9" id="KW-0325">Glycoprotein</keyword>
<gene>
    <name evidence="10" type="ORF">O3P69_003674</name>
</gene>
<evidence type="ECO:0000256" key="2">
    <source>
        <dbReference type="ARBA" id="ARBA00006339"/>
    </source>
</evidence>
<keyword evidence="7" id="KW-0472">Membrane</keyword>
<dbReference type="InterPro" id="IPR005331">
    <property type="entry name" value="Sulfotransferase"/>
</dbReference>
<organism evidence="10 11">
    <name type="scientific">Scylla paramamosain</name>
    <name type="common">Mud crab</name>
    <dbReference type="NCBI Taxonomy" id="85552"/>
    <lineage>
        <taxon>Eukaryota</taxon>
        <taxon>Metazoa</taxon>
        <taxon>Ecdysozoa</taxon>
        <taxon>Arthropoda</taxon>
        <taxon>Crustacea</taxon>
        <taxon>Multicrustacea</taxon>
        <taxon>Malacostraca</taxon>
        <taxon>Eumalacostraca</taxon>
        <taxon>Eucarida</taxon>
        <taxon>Decapoda</taxon>
        <taxon>Pleocyemata</taxon>
        <taxon>Brachyura</taxon>
        <taxon>Eubrachyura</taxon>
        <taxon>Portunoidea</taxon>
        <taxon>Portunidae</taxon>
        <taxon>Portuninae</taxon>
        <taxon>Scylla</taxon>
    </lineage>
</organism>
<evidence type="ECO:0000256" key="8">
    <source>
        <dbReference type="ARBA" id="ARBA00023180"/>
    </source>
</evidence>
<evidence type="ECO:0000256" key="1">
    <source>
        <dbReference type="ARBA" id="ARBA00004323"/>
    </source>
</evidence>
<comment type="similarity">
    <text evidence="2 9">Belongs to the sulfotransferase 2 family.</text>
</comment>
<evidence type="ECO:0000256" key="4">
    <source>
        <dbReference type="ARBA" id="ARBA00022692"/>
    </source>
</evidence>